<dbReference type="AlphaFoldDB" id="A0A8J4R0A9"/>
<comment type="caution">
    <text evidence="2">The sequence shown here is derived from an EMBL/GenBank/DDBJ whole genome shotgun (WGS) entry which is preliminary data.</text>
</comment>
<accession>A0A8J4R0A9</accession>
<evidence type="ECO:0000256" key="1">
    <source>
        <dbReference type="SAM" id="Phobius"/>
    </source>
</evidence>
<keyword evidence="1" id="KW-0812">Transmembrane</keyword>
<organism evidence="2 3">
    <name type="scientific">Castanea mollissima</name>
    <name type="common">Chinese chestnut</name>
    <dbReference type="NCBI Taxonomy" id="60419"/>
    <lineage>
        <taxon>Eukaryota</taxon>
        <taxon>Viridiplantae</taxon>
        <taxon>Streptophyta</taxon>
        <taxon>Embryophyta</taxon>
        <taxon>Tracheophyta</taxon>
        <taxon>Spermatophyta</taxon>
        <taxon>Magnoliopsida</taxon>
        <taxon>eudicotyledons</taxon>
        <taxon>Gunneridae</taxon>
        <taxon>Pentapetalae</taxon>
        <taxon>rosids</taxon>
        <taxon>fabids</taxon>
        <taxon>Fagales</taxon>
        <taxon>Fagaceae</taxon>
        <taxon>Castanea</taxon>
    </lineage>
</organism>
<reference evidence="2" key="1">
    <citation type="submission" date="2020-03" db="EMBL/GenBank/DDBJ databases">
        <title>Castanea mollissima Vanexum genome sequencing.</title>
        <authorList>
            <person name="Staton M."/>
        </authorList>
    </citation>
    <scope>NUCLEOTIDE SEQUENCE</scope>
    <source>
        <tissue evidence="2">Leaf</tissue>
    </source>
</reference>
<feature type="transmembrane region" description="Helical" evidence="1">
    <location>
        <begin position="26"/>
        <end position="48"/>
    </location>
</feature>
<gene>
    <name evidence="2" type="ORF">CMV_016101</name>
</gene>
<evidence type="ECO:0000313" key="2">
    <source>
        <dbReference type="EMBL" id="KAF3959045.1"/>
    </source>
</evidence>
<proteinExistence type="predicted"/>
<name>A0A8J4R0A9_9ROSI</name>
<dbReference type="Proteomes" id="UP000737018">
    <property type="component" value="Unassembled WGS sequence"/>
</dbReference>
<evidence type="ECO:0000313" key="3">
    <source>
        <dbReference type="Proteomes" id="UP000737018"/>
    </source>
</evidence>
<protein>
    <submittedName>
        <fullName evidence="2">Uncharacterized protein</fullName>
    </submittedName>
</protein>
<sequence length="71" mass="8702">MESAILKERDVFFSEMRPRAERFCRVYAMASMISALAILLYATVHWGFRYRPHLSEHEIRIWMEKYTPLYW</sequence>
<keyword evidence="1" id="KW-0472">Membrane</keyword>
<dbReference type="EMBL" id="JRKL02002417">
    <property type="protein sequence ID" value="KAF3959045.1"/>
    <property type="molecule type" value="Genomic_DNA"/>
</dbReference>
<keyword evidence="3" id="KW-1185">Reference proteome</keyword>
<keyword evidence="1" id="KW-1133">Transmembrane helix</keyword>